<dbReference type="Gene3D" id="2.60.40.1760">
    <property type="entry name" value="glycosyl hydrolase (family 31)"/>
    <property type="match status" value="1"/>
</dbReference>
<evidence type="ECO:0000256" key="5">
    <source>
        <dbReference type="ARBA" id="ARBA00022801"/>
    </source>
</evidence>
<dbReference type="Proteomes" id="UP000310189">
    <property type="component" value="Unassembled WGS sequence"/>
</dbReference>
<evidence type="ECO:0000313" key="16">
    <source>
        <dbReference type="Proteomes" id="UP000310189"/>
    </source>
</evidence>
<dbReference type="InterPro" id="IPR011013">
    <property type="entry name" value="Gal_mutarotase_sf_dom"/>
</dbReference>
<dbReference type="PANTHER" id="PTHR22762:SF54">
    <property type="entry name" value="BCDNA.GH04962"/>
    <property type="match status" value="1"/>
</dbReference>
<keyword evidence="5" id="KW-0378">Hydrolase</keyword>
<feature type="compositionally biased region" description="Acidic residues" evidence="10">
    <location>
        <begin position="1177"/>
        <end position="1186"/>
    </location>
</feature>
<evidence type="ECO:0000256" key="8">
    <source>
        <dbReference type="ARBA" id="ARBA00023295"/>
    </source>
</evidence>
<proteinExistence type="inferred from homology"/>
<feature type="region of interest" description="Disordered" evidence="10">
    <location>
        <begin position="1152"/>
        <end position="1187"/>
    </location>
</feature>
<dbReference type="EMBL" id="SPNW01000045">
    <property type="protein sequence ID" value="TIA87933.1"/>
    <property type="molecule type" value="Genomic_DNA"/>
</dbReference>
<keyword evidence="16" id="KW-1185">Reference proteome</keyword>
<evidence type="ECO:0000256" key="10">
    <source>
        <dbReference type="SAM" id="MobiDB-lite"/>
    </source>
</evidence>
<evidence type="ECO:0000256" key="2">
    <source>
        <dbReference type="ARBA" id="ARBA00004833"/>
    </source>
</evidence>
<organism evidence="15 16">
    <name type="scientific">Wallemia hederae</name>
    <dbReference type="NCBI Taxonomy" id="1540922"/>
    <lineage>
        <taxon>Eukaryota</taxon>
        <taxon>Fungi</taxon>
        <taxon>Dikarya</taxon>
        <taxon>Basidiomycota</taxon>
        <taxon>Wallemiomycotina</taxon>
        <taxon>Wallemiomycetes</taxon>
        <taxon>Wallemiales</taxon>
        <taxon>Wallemiaceae</taxon>
        <taxon>Wallemia</taxon>
    </lineage>
</organism>
<comment type="pathway">
    <text evidence="2">Glycan metabolism; N-glycan metabolism.</text>
</comment>
<comment type="similarity">
    <text evidence="3">Belongs to the glycosyl hydrolase 31 family.</text>
</comment>
<dbReference type="InterPro" id="IPR013780">
    <property type="entry name" value="Glyco_hydro_b"/>
</dbReference>
<keyword evidence="4 11" id="KW-0732">Signal</keyword>
<name>A0A4V4LSV8_9BASI</name>
<dbReference type="InterPro" id="IPR017853">
    <property type="entry name" value="GH"/>
</dbReference>
<dbReference type="OrthoDB" id="3237269at2759"/>
<dbReference type="Gene3D" id="2.60.40.1180">
    <property type="entry name" value="Golgi alpha-mannosidase II"/>
    <property type="match status" value="2"/>
</dbReference>
<sequence>MTRLSAVIILLVAWLHIAAAVKQSDFKQCHQSGFCRRLRSLAERKTQSSKWQSPYTLNSSIKNVDAASAKYSWSLKNQLAPSDINFGLEIDILADGLVRLRVDEIGGLYQRYNDTASYILIEQPQLMASSDAKVTSTRGADVMTFSTSTHQPMALTVQHDPFRLHLQNKKTGETLIDINAEGLLHMEHYRSKESDADASTEYMWSAEQPFEDANTDGLWEESFNHKPDSKPKGPEAYSVDINFPSHSHVYGIPEHASPLALPPTDGTQPRRTPYVDNPQPYSEPYRLYNLDVFEYEPNSPMALYGSVPLMHAHSVKSSFAVLLLSASEMWVDVKHPSKHSTSTQWMAESGIIDMFVIPGPSIDDVFAQYASLTGVAQLPQQFALGHHQCRWNYFTSKDLIGVVDGYDDIDAPVDVVWLDIEYSEGHKYFVWDKKKFPDPVDMIERIAGKGRKTVNIIDPHLRRDDDFYVYQEASEKEVLVKRPDGQSEYEGWCWAGGSSWVDMFNPAAWDWWISLFKFDKWKDSTRNLFTWVDMNEVTVFNGPEITMPKDLIFHMGVEHRDIHNINGILFANLTSQALEARTDPHERSFVLSRSFYAGSQRFGAVWTGDNLGTWDHLRSATPMNLANNIAGIVFTGADVGGFFGNPSPEYLVRWYQTGAFHPFFRAHAHIDTKRREPYVLDEPYQNMVRDLLRLRYTLLPMWYTAFKENTQTGMPVIRPQFVVHPEDSDGFDIDDQFYIGSSGLLVKPVVHEGAQSVDVYLAGDEPYYNYFTREISYGAKHPQRQLSMAIDLDTLPLFVRGGSIVPTRQRARRSASVMAKDPLTLTVVLNGDGEANGRVYLDDGHSFEYVDGACLDRYFAFESSRRGWSLRNTGAQECKSYADGEDVAIERIQVLGLKQAPKEVTVREGDGRAVEYAWEDGTAASSGKEGRASVLTIKKPLLRPWKKKYKNQETIFFIVNPFPPPERDGHPRDRRAWAENELSDWLSKFLEMESISCIKFPEWGPLDVILVYVLMDSQEDIEKYEGVHIWHNILARRDQSEELTQYARDCNKSRMYSLVYAHYDSKEFKKSINKIEHSVKWITVDAKNTSKRLRFQLKGGSNLRDPRRLNQNMQYPLPEIPSRIDSKMLMIGRNYHSLPWVENHIKMEELNNDNDETLNRNDEYALNPNKKRKAGQDGEEEEELDDEKAAIQEQLKKFKQAWGAASDS</sequence>
<protein>
    <recommendedName>
        <fullName evidence="9">Glucosidase II subunit alpha</fullName>
    </recommendedName>
</protein>
<dbReference type="GO" id="GO:0006491">
    <property type="term" value="P:N-glycan processing"/>
    <property type="evidence" value="ECO:0007669"/>
    <property type="project" value="TreeGrafter"/>
</dbReference>
<evidence type="ECO:0000256" key="4">
    <source>
        <dbReference type="ARBA" id="ARBA00022729"/>
    </source>
</evidence>
<dbReference type="InterPro" id="IPR000322">
    <property type="entry name" value="Glyco_hydro_31_TIM"/>
</dbReference>
<dbReference type="Pfam" id="PF01055">
    <property type="entry name" value="Glyco_hydro_31_2nd"/>
    <property type="match status" value="1"/>
</dbReference>
<dbReference type="Pfam" id="PF21365">
    <property type="entry name" value="Glyco_hydro_31_3rd"/>
    <property type="match status" value="1"/>
</dbReference>
<feature type="domain" description="Glycoside hydrolase family 31 N-terminal" evidence="13">
    <location>
        <begin position="88"/>
        <end position="332"/>
    </location>
</feature>
<evidence type="ECO:0000256" key="7">
    <source>
        <dbReference type="ARBA" id="ARBA00023180"/>
    </source>
</evidence>
<evidence type="ECO:0000256" key="1">
    <source>
        <dbReference type="ARBA" id="ARBA00004240"/>
    </source>
</evidence>
<dbReference type="Gene3D" id="3.20.20.80">
    <property type="entry name" value="Glycosidases"/>
    <property type="match status" value="2"/>
</dbReference>
<keyword evidence="6" id="KW-0256">Endoplasmic reticulum</keyword>
<feature type="chain" id="PRO_5020878288" description="Glucosidase II subunit alpha" evidence="11">
    <location>
        <begin position="21"/>
        <end position="1208"/>
    </location>
</feature>
<evidence type="ECO:0000313" key="15">
    <source>
        <dbReference type="EMBL" id="TIA87933.1"/>
    </source>
</evidence>
<comment type="subcellular location">
    <subcellularLocation>
        <location evidence="1">Endoplasmic reticulum</location>
    </subcellularLocation>
</comment>
<dbReference type="GO" id="GO:0005975">
    <property type="term" value="P:carbohydrate metabolic process"/>
    <property type="evidence" value="ECO:0007669"/>
    <property type="project" value="InterPro"/>
</dbReference>
<accession>A0A4V4LSV8</accession>
<evidence type="ECO:0000259" key="12">
    <source>
        <dbReference type="Pfam" id="PF01055"/>
    </source>
</evidence>
<evidence type="ECO:0000256" key="6">
    <source>
        <dbReference type="ARBA" id="ARBA00022824"/>
    </source>
</evidence>
<comment type="caution">
    <text evidence="15">The sequence shown here is derived from an EMBL/GenBank/DDBJ whole genome shotgun (WGS) entry which is preliminary data.</text>
</comment>
<gene>
    <name evidence="15" type="ORF">E3P99_02897</name>
</gene>
<dbReference type="PANTHER" id="PTHR22762">
    <property type="entry name" value="ALPHA-GLUCOSIDASE"/>
    <property type="match status" value="1"/>
</dbReference>
<dbReference type="AlphaFoldDB" id="A0A4V4LSV8"/>
<evidence type="ECO:0000256" key="3">
    <source>
        <dbReference type="ARBA" id="ARBA00007806"/>
    </source>
</evidence>
<reference evidence="15 16" key="1">
    <citation type="submission" date="2019-03" db="EMBL/GenBank/DDBJ databases">
        <title>Sequencing 23 genomes of Wallemia ichthyophaga.</title>
        <authorList>
            <person name="Gostincar C."/>
        </authorList>
    </citation>
    <scope>NUCLEOTIDE SEQUENCE [LARGE SCALE GENOMIC DNA]</scope>
    <source>
        <strain evidence="15 16">EXF-5753</strain>
    </source>
</reference>
<dbReference type="SUPFAM" id="SSF74650">
    <property type="entry name" value="Galactose mutarotase-like"/>
    <property type="match status" value="1"/>
</dbReference>
<feature type="signal peptide" evidence="11">
    <location>
        <begin position="1"/>
        <end position="20"/>
    </location>
</feature>
<dbReference type="SUPFAM" id="SSF51011">
    <property type="entry name" value="Glycosyl hydrolase domain"/>
    <property type="match status" value="1"/>
</dbReference>
<dbReference type="SUPFAM" id="SSF51445">
    <property type="entry name" value="(Trans)glycosidases"/>
    <property type="match status" value="1"/>
</dbReference>
<dbReference type="InterPro" id="IPR025887">
    <property type="entry name" value="Glyco_hydro_31_N_dom"/>
</dbReference>
<keyword evidence="8" id="KW-0326">Glycosidase</keyword>
<dbReference type="CDD" id="cd14752">
    <property type="entry name" value="GH31_N"/>
    <property type="match status" value="1"/>
</dbReference>
<evidence type="ECO:0000259" key="13">
    <source>
        <dbReference type="Pfam" id="PF13802"/>
    </source>
</evidence>
<dbReference type="CDD" id="cd06603">
    <property type="entry name" value="GH31_GANC_GANAB_alpha"/>
    <property type="match status" value="1"/>
</dbReference>
<evidence type="ECO:0000259" key="14">
    <source>
        <dbReference type="Pfam" id="PF21365"/>
    </source>
</evidence>
<evidence type="ECO:0000256" key="11">
    <source>
        <dbReference type="SAM" id="SignalP"/>
    </source>
</evidence>
<feature type="domain" description="Glycoside hydrolase family 31 TIM barrel" evidence="12">
    <location>
        <begin position="377"/>
        <end position="705"/>
    </location>
</feature>
<dbReference type="InterPro" id="IPR048395">
    <property type="entry name" value="Glyco_hydro_31_C"/>
</dbReference>
<dbReference type="Pfam" id="PF13802">
    <property type="entry name" value="Gal_mutarotas_2"/>
    <property type="match status" value="1"/>
</dbReference>
<dbReference type="GO" id="GO:0030246">
    <property type="term" value="F:carbohydrate binding"/>
    <property type="evidence" value="ECO:0007669"/>
    <property type="project" value="InterPro"/>
</dbReference>
<dbReference type="GO" id="GO:0090599">
    <property type="term" value="F:alpha-glucosidase activity"/>
    <property type="evidence" value="ECO:0007669"/>
    <property type="project" value="TreeGrafter"/>
</dbReference>
<evidence type="ECO:0000256" key="9">
    <source>
        <dbReference type="ARBA" id="ARBA00042895"/>
    </source>
</evidence>
<dbReference type="GO" id="GO:0017177">
    <property type="term" value="C:glucosidase II complex"/>
    <property type="evidence" value="ECO:0007669"/>
    <property type="project" value="TreeGrafter"/>
</dbReference>
<feature type="domain" description="Glycosyl hydrolase family 31 C-terminal" evidence="14">
    <location>
        <begin position="713"/>
        <end position="805"/>
    </location>
</feature>
<keyword evidence="7" id="KW-0325">Glycoprotein</keyword>